<dbReference type="EMBL" id="NBSK02000005">
    <property type="protein sequence ID" value="KAJ0206362.1"/>
    <property type="molecule type" value="Genomic_DNA"/>
</dbReference>
<dbReference type="Proteomes" id="UP000235145">
    <property type="component" value="Unassembled WGS sequence"/>
</dbReference>
<dbReference type="AlphaFoldDB" id="A0A9R1VFT0"/>
<comment type="caution">
    <text evidence="1">The sequence shown here is derived from an EMBL/GenBank/DDBJ whole genome shotgun (WGS) entry which is preliminary data.</text>
</comment>
<evidence type="ECO:0000313" key="2">
    <source>
        <dbReference type="Proteomes" id="UP000235145"/>
    </source>
</evidence>
<dbReference type="PANTHER" id="PTHR37610:SF98">
    <property type="entry name" value="TRANSCRIPTION FACTOR INTERACTOR AND REGULATOR CCHC(ZN) FAMILY"/>
    <property type="match status" value="1"/>
</dbReference>
<sequence>MADDNPKPSKKTGVASDPKSPFYIHASDYPKQMQVNDTLIDWSQEMMNFLFAKNKKPEKTLEDYMSWMWCDAMVKGWITKTMEKEISLSSYPYCSCNGCTCDIGKSLSQLREKERLYEFLMGLDSKLTIIRTQILSTNPIPSLKTKDKDLFPLKRSHQWRQLPSRPMHHLDEKAIAVSDVKK</sequence>
<gene>
    <name evidence="1" type="ORF">LSAT_V11C500295500</name>
</gene>
<organism evidence="1 2">
    <name type="scientific">Lactuca sativa</name>
    <name type="common">Garden lettuce</name>
    <dbReference type="NCBI Taxonomy" id="4236"/>
    <lineage>
        <taxon>Eukaryota</taxon>
        <taxon>Viridiplantae</taxon>
        <taxon>Streptophyta</taxon>
        <taxon>Embryophyta</taxon>
        <taxon>Tracheophyta</taxon>
        <taxon>Spermatophyta</taxon>
        <taxon>Magnoliopsida</taxon>
        <taxon>eudicotyledons</taxon>
        <taxon>Gunneridae</taxon>
        <taxon>Pentapetalae</taxon>
        <taxon>asterids</taxon>
        <taxon>campanulids</taxon>
        <taxon>Asterales</taxon>
        <taxon>Asteraceae</taxon>
        <taxon>Cichorioideae</taxon>
        <taxon>Cichorieae</taxon>
        <taxon>Lactucinae</taxon>
        <taxon>Lactuca</taxon>
    </lineage>
</organism>
<evidence type="ECO:0000313" key="1">
    <source>
        <dbReference type="EMBL" id="KAJ0206362.1"/>
    </source>
</evidence>
<name>A0A9R1VFT0_LACSA</name>
<dbReference type="PANTHER" id="PTHR37610">
    <property type="entry name" value="CCHC-TYPE DOMAIN-CONTAINING PROTEIN"/>
    <property type="match status" value="1"/>
</dbReference>
<keyword evidence="2" id="KW-1185">Reference proteome</keyword>
<reference evidence="1 2" key="1">
    <citation type="journal article" date="2017" name="Nat. Commun.">
        <title>Genome assembly with in vitro proximity ligation data and whole-genome triplication in lettuce.</title>
        <authorList>
            <person name="Reyes-Chin-Wo S."/>
            <person name="Wang Z."/>
            <person name="Yang X."/>
            <person name="Kozik A."/>
            <person name="Arikit S."/>
            <person name="Song C."/>
            <person name="Xia L."/>
            <person name="Froenicke L."/>
            <person name="Lavelle D.O."/>
            <person name="Truco M.J."/>
            <person name="Xia R."/>
            <person name="Zhu S."/>
            <person name="Xu C."/>
            <person name="Xu H."/>
            <person name="Xu X."/>
            <person name="Cox K."/>
            <person name="Korf I."/>
            <person name="Meyers B.C."/>
            <person name="Michelmore R.W."/>
        </authorList>
    </citation>
    <scope>NUCLEOTIDE SEQUENCE [LARGE SCALE GENOMIC DNA]</scope>
    <source>
        <strain evidence="2">cv. Salinas</strain>
        <tissue evidence="1">Seedlings</tissue>
    </source>
</reference>
<accession>A0A9R1VFT0</accession>
<protein>
    <submittedName>
        <fullName evidence="1">Uncharacterized protein</fullName>
    </submittedName>
</protein>
<proteinExistence type="predicted"/>